<keyword evidence="1" id="KW-0812">Transmembrane</keyword>
<dbReference type="EMBL" id="CP000440">
    <property type="protein sequence ID" value="ABI86764.1"/>
    <property type="molecule type" value="Genomic_DNA"/>
</dbReference>
<evidence type="ECO:0000259" key="2">
    <source>
        <dbReference type="SMART" id="SM00479"/>
    </source>
</evidence>
<reference evidence="3" key="1">
    <citation type="submission" date="2009-01" db="EMBL/GenBank/DDBJ databases">
        <title>Complete sequence of Chromosome 1 of Burkholderia cepacia AMMD.</title>
        <authorList>
            <consortium name="US DOE Joint Genome Institute"/>
            <person name="Copeland A."/>
            <person name="Lucas S."/>
            <person name="Lapidus A."/>
            <person name="Barry K."/>
            <person name="Detter J.C."/>
            <person name="Glavina del Rio T."/>
            <person name="Hammon N."/>
            <person name="Israni S."/>
            <person name="Pitluck S."/>
            <person name="Bruce D."/>
            <person name="Chain P."/>
            <person name="Malfatti S."/>
            <person name="Shin M."/>
            <person name="Vergez L."/>
            <person name="Schmutz J."/>
            <person name="Larimer F."/>
            <person name="Land M."/>
            <person name="Hauser L."/>
            <person name="Kyrpides N."/>
            <person name="Kim E."/>
            <person name="Parke J."/>
            <person name="Coenye T."/>
            <person name="Konstantinidis K."/>
            <person name="Ramette A."/>
            <person name="Tiedje J."/>
            <person name="Richardson P."/>
        </authorList>
    </citation>
    <scope>NUCLEOTIDE SEQUENCE [LARGE SCALE GENOMIC DNA]</scope>
    <source>
        <strain evidence="3">AMMD</strain>
    </source>
</reference>
<dbReference type="InterPro" id="IPR013520">
    <property type="entry name" value="Ribonucl_H"/>
</dbReference>
<protein>
    <submittedName>
        <fullName evidence="3">Exonuclease, RNase T and DNA polymerase III</fullName>
    </submittedName>
</protein>
<proteinExistence type="predicted"/>
<keyword evidence="3" id="KW-0269">Exonuclease</keyword>
<dbReference type="InterPro" id="IPR012337">
    <property type="entry name" value="RNaseH-like_sf"/>
</dbReference>
<evidence type="ECO:0000313" key="3">
    <source>
        <dbReference type="EMBL" id="ABI86764.1"/>
    </source>
</evidence>
<keyword evidence="4" id="KW-1185">Reference proteome</keyword>
<dbReference type="GO" id="GO:0005829">
    <property type="term" value="C:cytosol"/>
    <property type="evidence" value="ECO:0007669"/>
    <property type="project" value="TreeGrafter"/>
</dbReference>
<dbReference type="PANTHER" id="PTHR30231">
    <property type="entry name" value="DNA POLYMERASE III SUBUNIT EPSILON"/>
    <property type="match status" value="1"/>
</dbReference>
<dbReference type="GO" id="GO:0003676">
    <property type="term" value="F:nucleic acid binding"/>
    <property type="evidence" value="ECO:0007669"/>
    <property type="project" value="InterPro"/>
</dbReference>
<keyword evidence="3" id="KW-0540">Nuclease</keyword>
<dbReference type="SUPFAM" id="SSF53098">
    <property type="entry name" value="Ribonuclease H-like"/>
    <property type="match status" value="1"/>
</dbReference>
<dbReference type="SMART" id="SM00479">
    <property type="entry name" value="EXOIII"/>
    <property type="match status" value="1"/>
</dbReference>
<keyword evidence="1" id="KW-0472">Membrane</keyword>
<dbReference type="KEGG" id="bam:Bamb_1206"/>
<keyword evidence="3" id="KW-0378">Hydrolase</keyword>
<organism evidence="3 4">
    <name type="scientific">Burkholderia ambifaria (strain ATCC BAA-244 / DSM 16087 / CCUG 44356 / LMG 19182 / AMMD)</name>
    <name type="common">Burkholderia cepacia (strain AMMD)</name>
    <dbReference type="NCBI Taxonomy" id="339670"/>
    <lineage>
        <taxon>Bacteria</taxon>
        <taxon>Pseudomonadati</taxon>
        <taxon>Pseudomonadota</taxon>
        <taxon>Betaproteobacteria</taxon>
        <taxon>Burkholderiales</taxon>
        <taxon>Burkholderiaceae</taxon>
        <taxon>Burkholderia</taxon>
        <taxon>Burkholderia cepacia complex</taxon>
    </lineage>
</organism>
<gene>
    <name evidence="3" type="ordered locus">Bamb_1206</name>
</gene>
<dbReference type="InterPro" id="IPR036397">
    <property type="entry name" value="RNaseH_sf"/>
</dbReference>
<name>Q0BGF9_BURCM</name>
<dbReference type="Pfam" id="PF00929">
    <property type="entry name" value="RNase_T"/>
    <property type="match status" value="1"/>
</dbReference>
<dbReference type="GO" id="GO:0008408">
    <property type="term" value="F:3'-5' exonuclease activity"/>
    <property type="evidence" value="ECO:0007669"/>
    <property type="project" value="TreeGrafter"/>
</dbReference>
<evidence type="ECO:0000313" key="4">
    <source>
        <dbReference type="Proteomes" id="UP000000662"/>
    </source>
</evidence>
<dbReference type="CDD" id="cd06127">
    <property type="entry name" value="DEDDh"/>
    <property type="match status" value="1"/>
</dbReference>
<dbReference type="eggNOG" id="COG0847">
    <property type="taxonomic scope" value="Bacteria"/>
</dbReference>
<dbReference type="AlphaFoldDB" id="Q0BGF9"/>
<feature type="domain" description="Exonuclease" evidence="2">
    <location>
        <begin position="21"/>
        <end position="186"/>
    </location>
</feature>
<sequence>MRRNGRDHARMRKALEDLHMKVAIIDTETTGVAAHDEPISIGILLVEIEPGSGVLVQEIGRYHGLREPCVPIHPKAQAVHGMTAADLSGKVLDLAWITSLINEADVLIAHNAQFDARMLAVVCDAGSAKSWRCSLQQFPWPAAVGRKKLDSVCEFYGVVKQLRHDALGDCQALLAVLLIHTGKTTRSRTYLALLLAKAPVVLDAAPQAAMGRSPAYQQPPAYRMLEPRQPVRSAWDQDPVEYKRPQRRRQSLSVAEIMVWAVVLLIAMFVGLAAHG</sequence>
<evidence type="ECO:0000256" key="1">
    <source>
        <dbReference type="SAM" id="Phobius"/>
    </source>
</evidence>
<dbReference type="PANTHER" id="PTHR30231:SF37">
    <property type="entry name" value="EXODEOXYRIBONUCLEASE 10"/>
    <property type="match status" value="1"/>
</dbReference>
<dbReference type="GO" id="GO:0045004">
    <property type="term" value="P:DNA replication proofreading"/>
    <property type="evidence" value="ECO:0007669"/>
    <property type="project" value="TreeGrafter"/>
</dbReference>
<keyword evidence="1" id="KW-1133">Transmembrane helix</keyword>
<dbReference type="Gene3D" id="3.30.420.10">
    <property type="entry name" value="Ribonuclease H-like superfamily/Ribonuclease H"/>
    <property type="match status" value="1"/>
</dbReference>
<feature type="transmembrane region" description="Helical" evidence="1">
    <location>
        <begin position="252"/>
        <end position="274"/>
    </location>
</feature>
<accession>Q0BGF9</accession>
<dbReference type="Proteomes" id="UP000000662">
    <property type="component" value="Chromosome 1"/>
</dbReference>